<reference evidence="7 8" key="1">
    <citation type="journal article" date="2015" name="Plant Cell">
        <title>Oil accumulation by the oleaginous diatom Fistulifera solaris as revealed by the genome and transcriptome.</title>
        <authorList>
            <person name="Tanaka T."/>
            <person name="Maeda Y."/>
            <person name="Veluchamy A."/>
            <person name="Tanaka M."/>
            <person name="Abida H."/>
            <person name="Marechal E."/>
            <person name="Bowler C."/>
            <person name="Muto M."/>
            <person name="Sunaga Y."/>
            <person name="Tanaka M."/>
            <person name="Yoshino T."/>
            <person name="Taniguchi T."/>
            <person name="Fukuda Y."/>
            <person name="Nemoto M."/>
            <person name="Matsumoto M."/>
            <person name="Wong P.S."/>
            <person name="Aburatani S."/>
            <person name="Fujibuchi W."/>
        </authorList>
    </citation>
    <scope>NUCLEOTIDE SEQUENCE [LARGE SCALE GENOMIC DNA]</scope>
    <source>
        <strain evidence="7 8">JPCC DA0580</strain>
    </source>
</reference>
<dbReference type="AlphaFoldDB" id="A0A1Z5J8Q3"/>
<dbReference type="PANTHER" id="PTHR42693:SF11">
    <property type="entry name" value="ARYLSULFATASE A"/>
    <property type="match status" value="1"/>
</dbReference>
<evidence type="ECO:0000259" key="6">
    <source>
        <dbReference type="Pfam" id="PF00884"/>
    </source>
</evidence>
<dbReference type="GO" id="GO:0004098">
    <property type="term" value="F:cerebroside-sulfatase activity"/>
    <property type="evidence" value="ECO:0007669"/>
    <property type="project" value="UniProtKB-EC"/>
</dbReference>
<evidence type="ECO:0000256" key="1">
    <source>
        <dbReference type="ARBA" id="ARBA00008779"/>
    </source>
</evidence>
<evidence type="ECO:0000256" key="2">
    <source>
        <dbReference type="ARBA" id="ARBA00022723"/>
    </source>
</evidence>
<dbReference type="InterPro" id="IPR050738">
    <property type="entry name" value="Sulfatase"/>
</dbReference>
<comment type="caution">
    <text evidence="7">The sequence shown here is derived from an EMBL/GenBank/DDBJ whole genome shotgun (WGS) entry which is preliminary data.</text>
</comment>
<dbReference type="SUPFAM" id="SSF53649">
    <property type="entry name" value="Alkaline phosphatase-like"/>
    <property type="match status" value="1"/>
</dbReference>
<feature type="signal peptide" evidence="5">
    <location>
        <begin position="1"/>
        <end position="25"/>
    </location>
</feature>
<comment type="similarity">
    <text evidence="1">Belongs to the sulfatase family.</text>
</comment>
<dbReference type="GO" id="GO:0004065">
    <property type="term" value="F:arylsulfatase activity"/>
    <property type="evidence" value="ECO:0007669"/>
    <property type="project" value="TreeGrafter"/>
</dbReference>
<evidence type="ECO:0000313" key="8">
    <source>
        <dbReference type="Proteomes" id="UP000198406"/>
    </source>
</evidence>
<dbReference type="Gene3D" id="3.30.1120.10">
    <property type="match status" value="1"/>
</dbReference>
<dbReference type="EC" id="3.1.6.8" evidence="7"/>
<dbReference type="OrthoDB" id="195633at2759"/>
<gene>
    <name evidence="7" type="ORF">FisN_3Lh565</name>
</gene>
<evidence type="ECO:0000256" key="5">
    <source>
        <dbReference type="SAM" id="SignalP"/>
    </source>
</evidence>
<dbReference type="InterPro" id="IPR017850">
    <property type="entry name" value="Alkaline_phosphatase_core_sf"/>
</dbReference>
<dbReference type="EMBL" id="BDSP01000016">
    <property type="protein sequence ID" value="GAX10355.1"/>
    <property type="molecule type" value="Genomic_DNA"/>
</dbReference>
<dbReference type="GO" id="GO:0046872">
    <property type="term" value="F:metal ion binding"/>
    <property type="evidence" value="ECO:0007669"/>
    <property type="project" value="UniProtKB-KW"/>
</dbReference>
<organism evidence="7 8">
    <name type="scientific">Fistulifera solaris</name>
    <name type="common">Oleaginous diatom</name>
    <dbReference type="NCBI Taxonomy" id="1519565"/>
    <lineage>
        <taxon>Eukaryota</taxon>
        <taxon>Sar</taxon>
        <taxon>Stramenopiles</taxon>
        <taxon>Ochrophyta</taxon>
        <taxon>Bacillariophyta</taxon>
        <taxon>Bacillariophyceae</taxon>
        <taxon>Bacillariophycidae</taxon>
        <taxon>Naviculales</taxon>
        <taxon>Naviculaceae</taxon>
        <taxon>Fistulifera</taxon>
    </lineage>
</organism>
<feature type="domain" description="Sulfatase N-terminal" evidence="6">
    <location>
        <begin position="27"/>
        <end position="392"/>
    </location>
</feature>
<keyword evidence="5" id="KW-0732">Signal</keyword>
<accession>A0A1Z5J8Q3</accession>
<dbReference type="Gene3D" id="3.40.720.10">
    <property type="entry name" value="Alkaline Phosphatase, subunit A"/>
    <property type="match status" value="1"/>
</dbReference>
<evidence type="ECO:0000313" key="7">
    <source>
        <dbReference type="EMBL" id="GAX10355.1"/>
    </source>
</evidence>
<sequence length="549" mass="62293">MLSIKRWKVTLLILLWFRTFSPSASLPNIIILLADNLGYNDISLFGAPSTDTPNVDRIGHHGVQFKNLNSAANLCSASRAALLTGKYPVRTGIYPGVFQADSVYGLLPTETTLAEYLRNLGYATSIVGKWHLGHNTDFLPINQGFDEWLGIPYHASGGSVEDHVCQYDRNKTMWLPLYENHRIVQQPDNMHHLAEKYTDRAIDFMQRHQQEPFFLYFPFSHVHQLCAPRDYPEQSTCQWSARDNSTFFNAVEEMDWMVGKVLDTIDPLGLTNNTLVLFTSDNGPWVAEQECSGSKGPFLGQWLMDHTTENCTACPHDYIPDPNVFRQCLLPNTTHRLQGVHCGADTGLGSLWEANLRMPTVLQWPGRIPPQQESSELLSSLDVVPTILSIVGQDIQYLSFDGMDMSDTWLHPSSSRTFDRVLFFWRDGFQSGPLPAPYGRMDVAAVKVGRFKAWIWTKSAHYNDDVEVYHDPPLLFDVEDDPSEAIPLDPQEHGKLLRSVPIWIEQHKASVDWTFPLTLAKDPRLVPCVDRTTGCRTEVSDYFYQQVTL</sequence>
<keyword evidence="4" id="KW-0106">Calcium</keyword>
<feature type="chain" id="PRO_5013391997" evidence="5">
    <location>
        <begin position="26"/>
        <end position="549"/>
    </location>
</feature>
<evidence type="ECO:0000256" key="4">
    <source>
        <dbReference type="ARBA" id="ARBA00022837"/>
    </source>
</evidence>
<keyword evidence="3 7" id="KW-0378">Hydrolase</keyword>
<dbReference type="Proteomes" id="UP000198406">
    <property type="component" value="Unassembled WGS sequence"/>
</dbReference>
<proteinExistence type="inferred from homology"/>
<name>A0A1Z5J8Q3_FISSO</name>
<dbReference type="Pfam" id="PF14707">
    <property type="entry name" value="Sulfatase_C"/>
    <property type="match status" value="1"/>
</dbReference>
<dbReference type="PROSITE" id="PS00149">
    <property type="entry name" value="SULFATASE_2"/>
    <property type="match status" value="1"/>
</dbReference>
<dbReference type="InterPro" id="IPR024607">
    <property type="entry name" value="Sulfatase_CS"/>
</dbReference>
<protein>
    <submittedName>
        <fullName evidence="7">Arylsulfatase A</fullName>
        <ecNumber evidence="7">3.1.6.8</ecNumber>
    </submittedName>
</protein>
<keyword evidence="8" id="KW-1185">Reference proteome</keyword>
<dbReference type="InParanoid" id="A0A1Z5J8Q3"/>
<dbReference type="InterPro" id="IPR000917">
    <property type="entry name" value="Sulfatase_N"/>
</dbReference>
<dbReference type="PANTHER" id="PTHR42693">
    <property type="entry name" value="ARYLSULFATASE FAMILY MEMBER"/>
    <property type="match status" value="1"/>
</dbReference>
<keyword evidence="2" id="KW-0479">Metal-binding</keyword>
<dbReference type="Pfam" id="PF00884">
    <property type="entry name" value="Sulfatase"/>
    <property type="match status" value="1"/>
</dbReference>
<evidence type="ECO:0000256" key="3">
    <source>
        <dbReference type="ARBA" id="ARBA00022801"/>
    </source>
</evidence>